<keyword evidence="2" id="KW-1185">Reference proteome</keyword>
<dbReference type="Pfam" id="PF20102">
    <property type="entry name" value="DUF6492"/>
    <property type="match status" value="1"/>
</dbReference>
<evidence type="ECO:0000313" key="2">
    <source>
        <dbReference type="Proteomes" id="UP000540698"/>
    </source>
</evidence>
<accession>A0A7X6L1G2</accession>
<dbReference type="AlphaFoldDB" id="A0A7X6L1G2"/>
<proteinExistence type="predicted"/>
<dbReference type="EMBL" id="JAAXOS010000003">
    <property type="protein sequence ID" value="NKY25952.1"/>
    <property type="molecule type" value="Genomic_DNA"/>
</dbReference>
<sequence>MLTFRRFPSANPGYGYQCRPSLRSVIVATDTARLPAIDVMIPVATKDLLSLDACITGLRAHCRNPIRSVNIVGSARLFAQVRTEHVVHWIDEEAVSPTPAEIEATLRRSGGHHRNSSWYFQQLLKLHCFRILPSTGRHLLVLDADYAIVDDVVFVENDGKSCLAFGYPLQWRLDTRRHAIPDRHSAIAASTRLLAEWRPVDPYSGMQHHMVFDRQILADLMRRVEDQHERPFWEAFLATIEHEKWTGASEYVLYRHFAARFFAGQIRSRHLDAIDIIQPAEQALWTLADAVASVRRSGVKAIGCHSFLDYRNRIATMDYIPDQLRRKLQATSGALMLDLDQGVLHIAPATRSLSGAERLGRIAGLR</sequence>
<dbReference type="Proteomes" id="UP000540698">
    <property type="component" value="Unassembled WGS sequence"/>
</dbReference>
<reference evidence="1 2" key="1">
    <citation type="submission" date="2020-04" db="EMBL/GenBank/DDBJ databases">
        <title>MicrobeNet Type strains.</title>
        <authorList>
            <person name="Nicholson A.C."/>
        </authorList>
    </citation>
    <scope>NUCLEOTIDE SEQUENCE [LARGE SCALE GENOMIC DNA]</scope>
    <source>
        <strain evidence="1 2">DSM 44956</strain>
    </source>
</reference>
<comment type="caution">
    <text evidence="1">The sequence shown here is derived from an EMBL/GenBank/DDBJ whole genome shotgun (WGS) entry which is preliminary data.</text>
</comment>
<gene>
    <name evidence="1" type="ORF">HGB38_06925</name>
</gene>
<dbReference type="InterPro" id="IPR045499">
    <property type="entry name" value="DUF6492"/>
</dbReference>
<protein>
    <submittedName>
        <fullName evidence="1">Uncharacterized protein</fullName>
    </submittedName>
</protein>
<dbReference type="RefSeq" id="WP_168434084.1">
    <property type="nucleotide sequence ID" value="NZ_JAAXOS010000003.1"/>
</dbReference>
<organism evidence="1 2">
    <name type="scientific">Nocardia gamkensis</name>
    <dbReference type="NCBI Taxonomy" id="352869"/>
    <lineage>
        <taxon>Bacteria</taxon>
        <taxon>Bacillati</taxon>
        <taxon>Actinomycetota</taxon>
        <taxon>Actinomycetes</taxon>
        <taxon>Mycobacteriales</taxon>
        <taxon>Nocardiaceae</taxon>
        <taxon>Nocardia</taxon>
    </lineage>
</organism>
<evidence type="ECO:0000313" key="1">
    <source>
        <dbReference type="EMBL" id="NKY25952.1"/>
    </source>
</evidence>
<name>A0A7X6L1G2_9NOCA</name>